<comment type="caution">
    <text evidence="13">The sequence shown here is derived from an EMBL/GenBank/DDBJ whole genome shotgun (WGS) entry which is preliminary data.</text>
</comment>
<dbReference type="Proteomes" id="UP000249417">
    <property type="component" value="Unassembled WGS sequence"/>
</dbReference>
<dbReference type="InterPro" id="IPR016136">
    <property type="entry name" value="DNA_helicase_N/primase_C"/>
</dbReference>
<evidence type="ECO:0000256" key="2">
    <source>
        <dbReference type="ARBA" id="ARBA00022515"/>
    </source>
</evidence>
<organism evidence="13 14">
    <name type="scientific">Micavibrio aeruginosavorus</name>
    <dbReference type="NCBI Taxonomy" id="349221"/>
    <lineage>
        <taxon>Bacteria</taxon>
        <taxon>Pseudomonadati</taxon>
        <taxon>Bdellovibrionota</taxon>
        <taxon>Bdellovibrionia</taxon>
        <taxon>Bdellovibrionales</taxon>
        <taxon>Pseudobdellovibrionaceae</taxon>
        <taxon>Micavibrio</taxon>
    </lineage>
</organism>
<proteinExistence type="inferred from homology"/>
<evidence type="ECO:0000256" key="5">
    <source>
        <dbReference type="ARBA" id="ARBA00022801"/>
    </source>
</evidence>
<name>A0A2W5PRF4_9BACT</name>
<dbReference type="Gene3D" id="3.40.50.300">
    <property type="entry name" value="P-loop containing nucleotide triphosphate hydrolases"/>
    <property type="match status" value="1"/>
</dbReference>
<dbReference type="AlphaFoldDB" id="A0A2W5PRF4"/>
<sequence length="318" mass="34723">MSYPAHKIANDDANDKEPHALPHNLEVEQGLLGQLLVNNASIDRVADILEPFHFYHPVHSRIYDAILKTVERGDIASPLRLKKYFENESALEAVGGTAYLVDLATASFPFASSEDYARQIFELFQARALIAQCEETRYKAYNQTIDSTVQDLIEEHETHLYTLAESGVAKKDAVSFKDSITEAIRMAEVAYNRGGAVSGVTTGLTELDRMTGGMHPTDLLILAGRPSMGKTALATNIAFNAAKKHLETGGREGAAVGLFSLEMGHAQITTRILGDLCGVSSDAMRKGAISHEDFKNLVEVGQNYKDLPFYTDDTAALS</sequence>
<evidence type="ECO:0000256" key="8">
    <source>
        <dbReference type="ARBA" id="ARBA00023125"/>
    </source>
</evidence>
<dbReference type="GO" id="GO:1990077">
    <property type="term" value="C:primosome complex"/>
    <property type="evidence" value="ECO:0007669"/>
    <property type="project" value="UniProtKB-KW"/>
</dbReference>
<dbReference type="GO" id="GO:0006269">
    <property type="term" value="P:DNA replication, synthesis of primer"/>
    <property type="evidence" value="ECO:0007669"/>
    <property type="project" value="UniProtKB-KW"/>
</dbReference>
<keyword evidence="4" id="KW-0547">Nucleotide-binding</keyword>
<comment type="catalytic activity">
    <reaction evidence="11">
        <text>ATP + H2O = ADP + phosphate + H(+)</text>
        <dbReference type="Rhea" id="RHEA:13065"/>
        <dbReference type="ChEBI" id="CHEBI:15377"/>
        <dbReference type="ChEBI" id="CHEBI:15378"/>
        <dbReference type="ChEBI" id="CHEBI:30616"/>
        <dbReference type="ChEBI" id="CHEBI:43474"/>
        <dbReference type="ChEBI" id="CHEBI:456216"/>
        <dbReference type="EC" id="5.6.2.3"/>
    </reaction>
</comment>
<evidence type="ECO:0000256" key="7">
    <source>
        <dbReference type="ARBA" id="ARBA00022840"/>
    </source>
</evidence>
<keyword evidence="6 13" id="KW-0347">Helicase</keyword>
<dbReference type="GO" id="GO:0005829">
    <property type="term" value="C:cytosol"/>
    <property type="evidence" value="ECO:0007669"/>
    <property type="project" value="TreeGrafter"/>
</dbReference>
<comment type="similarity">
    <text evidence="1">Belongs to the helicase family. DnaB subfamily.</text>
</comment>
<dbReference type="InterPro" id="IPR027417">
    <property type="entry name" value="P-loop_NTPase"/>
</dbReference>
<evidence type="ECO:0000259" key="12">
    <source>
        <dbReference type="PROSITE" id="PS51199"/>
    </source>
</evidence>
<dbReference type="GO" id="GO:0043139">
    <property type="term" value="F:5'-3' DNA helicase activity"/>
    <property type="evidence" value="ECO:0007669"/>
    <property type="project" value="UniProtKB-EC"/>
</dbReference>
<dbReference type="Pfam" id="PF03796">
    <property type="entry name" value="DnaB_C"/>
    <property type="match status" value="1"/>
</dbReference>
<evidence type="ECO:0000256" key="10">
    <source>
        <dbReference type="ARBA" id="ARBA00044969"/>
    </source>
</evidence>
<dbReference type="EMBL" id="QFQB01000064">
    <property type="protein sequence ID" value="PZQ45083.1"/>
    <property type="molecule type" value="Genomic_DNA"/>
</dbReference>
<evidence type="ECO:0000256" key="6">
    <source>
        <dbReference type="ARBA" id="ARBA00022806"/>
    </source>
</evidence>
<dbReference type="PANTHER" id="PTHR30153">
    <property type="entry name" value="REPLICATIVE DNA HELICASE DNAB"/>
    <property type="match status" value="1"/>
</dbReference>
<dbReference type="GO" id="GO:0016787">
    <property type="term" value="F:hydrolase activity"/>
    <property type="evidence" value="ECO:0007669"/>
    <property type="project" value="UniProtKB-KW"/>
</dbReference>
<keyword evidence="8" id="KW-0238">DNA-binding</keyword>
<evidence type="ECO:0000313" key="13">
    <source>
        <dbReference type="EMBL" id="PZQ45083.1"/>
    </source>
</evidence>
<keyword evidence="7" id="KW-0067">ATP-binding</keyword>
<dbReference type="GO" id="GO:0005524">
    <property type="term" value="F:ATP binding"/>
    <property type="evidence" value="ECO:0007669"/>
    <property type="project" value="UniProtKB-KW"/>
</dbReference>
<protein>
    <recommendedName>
        <fullName evidence="10">DNA 5'-3' helicase</fullName>
        <ecNumber evidence="10">5.6.2.3</ecNumber>
    </recommendedName>
</protein>
<dbReference type="InterPro" id="IPR036185">
    <property type="entry name" value="DNA_heli_DnaB-like_N_sf"/>
</dbReference>
<keyword evidence="2" id="KW-0639">Primosome</keyword>
<keyword evidence="5" id="KW-0378">Hydrolase</keyword>
<keyword evidence="3" id="KW-0235">DNA replication</keyword>
<dbReference type="PANTHER" id="PTHR30153:SF2">
    <property type="entry name" value="REPLICATIVE DNA HELICASE"/>
    <property type="match status" value="1"/>
</dbReference>
<evidence type="ECO:0000256" key="11">
    <source>
        <dbReference type="ARBA" id="ARBA00048954"/>
    </source>
</evidence>
<accession>A0A2W5PRF4</accession>
<dbReference type="SUPFAM" id="SSF52540">
    <property type="entry name" value="P-loop containing nucleoside triphosphate hydrolases"/>
    <property type="match status" value="1"/>
</dbReference>
<feature type="domain" description="SF4 helicase" evidence="12">
    <location>
        <begin position="193"/>
        <end position="318"/>
    </location>
</feature>
<dbReference type="SUPFAM" id="SSF48024">
    <property type="entry name" value="N-terminal domain of DnaB helicase"/>
    <property type="match status" value="1"/>
</dbReference>
<dbReference type="InterPro" id="IPR007693">
    <property type="entry name" value="DNA_helicase_DnaB-like_N"/>
</dbReference>
<dbReference type="Gene3D" id="1.10.860.10">
    <property type="entry name" value="DNAb Helicase, Chain A"/>
    <property type="match status" value="1"/>
</dbReference>
<dbReference type="InterPro" id="IPR007694">
    <property type="entry name" value="DNA_helicase_DnaB-like_C"/>
</dbReference>
<reference evidence="13 14" key="1">
    <citation type="submission" date="2017-08" db="EMBL/GenBank/DDBJ databases">
        <title>Infants hospitalized years apart are colonized by the same room-sourced microbial strains.</title>
        <authorList>
            <person name="Brooks B."/>
            <person name="Olm M.R."/>
            <person name="Firek B.A."/>
            <person name="Baker R."/>
            <person name="Thomas B.C."/>
            <person name="Morowitz M.J."/>
            <person name="Banfield J.F."/>
        </authorList>
    </citation>
    <scope>NUCLEOTIDE SEQUENCE [LARGE SCALE GENOMIC DNA]</scope>
    <source>
        <strain evidence="13">S2_005_002_R2_29</strain>
    </source>
</reference>
<dbReference type="GO" id="GO:0003677">
    <property type="term" value="F:DNA binding"/>
    <property type="evidence" value="ECO:0007669"/>
    <property type="project" value="UniProtKB-KW"/>
</dbReference>
<evidence type="ECO:0000313" key="14">
    <source>
        <dbReference type="Proteomes" id="UP000249417"/>
    </source>
</evidence>
<evidence type="ECO:0000256" key="9">
    <source>
        <dbReference type="ARBA" id="ARBA00023235"/>
    </source>
</evidence>
<dbReference type="Pfam" id="PF00772">
    <property type="entry name" value="DnaB"/>
    <property type="match status" value="1"/>
</dbReference>
<evidence type="ECO:0000256" key="4">
    <source>
        <dbReference type="ARBA" id="ARBA00022741"/>
    </source>
</evidence>
<evidence type="ECO:0000256" key="1">
    <source>
        <dbReference type="ARBA" id="ARBA00008428"/>
    </source>
</evidence>
<keyword evidence="9" id="KW-0413">Isomerase</keyword>
<dbReference type="PROSITE" id="PS51199">
    <property type="entry name" value="SF4_HELICASE"/>
    <property type="match status" value="1"/>
</dbReference>
<gene>
    <name evidence="13" type="ORF">DI551_08550</name>
</gene>
<feature type="non-terminal residue" evidence="13">
    <location>
        <position position="318"/>
    </location>
</feature>
<evidence type="ECO:0000256" key="3">
    <source>
        <dbReference type="ARBA" id="ARBA00022705"/>
    </source>
</evidence>
<dbReference type="EC" id="5.6.2.3" evidence="10"/>